<name>A0AAP0JCQ1_9MAGN</name>
<comment type="caution">
    <text evidence="1">The sequence shown here is derived from an EMBL/GenBank/DDBJ whole genome shotgun (WGS) entry which is preliminary data.</text>
</comment>
<evidence type="ECO:0000313" key="1">
    <source>
        <dbReference type="EMBL" id="KAK9131706.1"/>
    </source>
</evidence>
<dbReference type="AlphaFoldDB" id="A0AAP0JCQ1"/>
<accession>A0AAP0JCQ1</accession>
<organism evidence="1 2">
    <name type="scientific">Stephania cephalantha</name>
    <dbReference type="NCBI Taxonomy" id="152367"/>
    <lineage>
        <taxon>Eukaryota</taxon>
        <taxon>Viridiplantae</taxon>
        <taxon>Streptophyta</taxon>
        <taxon>Embryophyta</taxon>
        <taxon>Tracheophyta</taxon>
        <taxon>Spermatophyta</taxon>
        <taxon>Magnoliopsida</taxon>
        <taxon>Ranunculales</taxon>
        <taxon>Menispermaceae</taxon>
        <taxon>Menispermoideae</taxon>
        <taxon>Cissampelideae</taxon>
        <taxon>Stephania</taxon>
    </lineage>
</organism>
<gene>
    <name evidence="1" type="ORF">Scep_011234</name>
</gene>
<protein>
    <submittedName>
        <fullName evidence="1">Uncharacterized protein</fullName>
    </submittedName>
</protein>
<proteinExistence type="predicted"/>
<keyword evidence="2" id="KW-1185">Reference proteome</keyword>
<dbReference type="Proteomes" id="UP001419268">
    <property type="component" value="Unassembled WGS sequence"/>
</dbReference>
<sequence>MTNTIKITLYVKNKTQRSHFKDKDSVKTKAINSRVFLVYTFNHASLQSHLI</sequence>
<dbReference type="EMBL" id="JBBNAG010000005">
    <property type="protein sequence ID" value="KAK9131706.1"/>
    <property type="molecule type" value="Genomic_DNA"/>
</dbReference>
<reference evidence="1 2" key="1">
    <citation type="submission" date="2024-01" db="EMBL/GenBank/DDBJ databases">
        <title>Genome assemblies of Stephania.</title>
        <authorList>
            <person name="Yang L."/>
        </authorList>
    </citation>
    <scope>NUCLEOTIDE SEQUENCE [LARGE SCALE GENOMIC DNA]</scope>
    <source>
        <strain evidence="1">JXDWG</strain>
        <tissue evidence="1">Leaf</tissue>
    </source>
</reference>
<evidence type="ECO:0000313" key="2">
    <source>
        <dbReference type="Proteomes" id="UP001419268"/>
    </source>
</evidence>